<protein>
    <recommendedName>
        <fullName evidence="6">ABC transporter domain-containing protein</fullName>
    </recommendedName>
</protein>
<reference evidence="7 8" key="1">
    <citation type="submission" date="2019-05" db="EMBL/GenBank/DDBJ databases">
        <title>Mikania micrantha, genome provides insights into the molecular mechanism of rapid growth.</title>
        <authorList>
            <person name="Liu B."/>
        </authorList>
    </citation>
    <scope>NUCLEOTIDE SEQUENCE [LARGE SCALE GENOMIC DNA]</scope>
    <source>
        <strain evidence="7">NLD-2019</strain>
        <tissue evidence="7">Leaf</tissue>
    </source>
</reference>
<dbReference type="SUPFAM" id="SSF52540">
    <property type="entry name" value="P-loop containing nucleoside triphosphate hydrolases"/>
    <property type="match status" value="1"/>
</dbReference>
<organism evidence="7 8">
    <name type="scientific">Mikania micrantha</name>
    <name type="common">bitter vine</name>
    <dbReference type="NCBI Taxonomy" id="192012"/>
    <lineage>
        <taxon>Eukaryota</taxon>
        <taxon>Viridiplantae</taxon>
        <taxon>Streptophyta</taxon>
        <taxon>Embryophyta</taxon>
        <taxon>Tracheophyta</taxon>
        <taxon>Spermatophyta</taxon>
        <taxon>Magnoliopsida</taxon>
        <taxon>eudicotyledons</taxon>
        <taxon>Gunneridae</taxon>
        <taxon>Pentapetalae</taxon>
        <taxon>asterids</taxon>
        <taxon>campanulids</taxon>
        <taxon>Asterales</taxon>
        <taxon>Asteraceae</taxon>
        <taxon>Asteroideae</taxon>
        <taxon>Heliantheae alliance</taxon>
        <taxon>Eupatorieae</taxon>
        <taxon>Mikania</taxon>
    </lineage>
</organism>
<dbReference type="Pfam" id="PF00005">
    <property type="entry name" value="ABC_tran"/>
    <property type="match status" value="1"/>
</dbReference>
<dbReference type="OrthoDB" id="10255969at2759"/>
<dbReference type="InterPro" id="IPR015856">
    <property type="entry name" value="ABC_transpr_CbiO/EcfA_su"/>
</dbReference>
<dbReference type="PANTHER" id="PTHR43553">
    <property type="entry name" value="HEAVY METAL TRANSPORTER"/>
    <property type="match status" value="1"/>
</dbReference>
<keyword evidence="3" id="KW-0067">ATP-binding</keyword>
<keyword evidence="1" id="KW-0813">Transport</keyword>
<feature type="transmembrane region" description="Helical" evidence="5">
    <location>
        <begin position="488"/>
        <end position="505"/>
    </location>
</feature>
<dbReference type="EMBL" id="SZYD01000004">
    <property type="protein sequence ID" value="KAD6453255.1"/>
    <property type="molecule type" value="Genomic_DNA"/>
</dbReference>
<feature type="transmembrane region" description="Helical" evidence="5">
    <location>
        <begin position="386"/>
        <end position="410"/>
    </location>
</feature>
<name>A0A5N6PHZ9_9ASTR</name>
<keyword evidence="2" id="KW-0547">Nucleotide-binding</keyword>
<dbReference type="SMART" id="SM00382">
    <property type="entry name" value="AAA"/>
    <property type="match status" value="1"/>
</dbReference>
<accession>A0A5N6PHZ9</accession>
<dbReference type="AlphaFoldDB" id="A0A5N6PHZ9"/>
<keyword evidence="5" id="KW-1133">Transmembrane helix</keyword>
<dbReference type="PANTHER" id="PTHR43553:SF1">
    <property type="entry name" value="ABC TRANSPORTER I FAMILY MEMBER 11, CHLOROPLASTIC"/>
    <property type="match status" value="1"/>
</dbReference>
<evidence type="ECO:0000256" key="2">
    <source>
        <dbReference type="ARBA" id="ARBA00022741"/>
    </source>
</evidence>
<keyword evidence="5" id="KW-0472">Membrane</keyword>
<sequence length="1160" mass="127829">MATQQPVSALVGPLTSLKVGILPISTTTSDQVDPTLTPGLVETAVPIQPNSAASPMMIEKEGTSLQHGNTIEGSSVDATDPPHSAAIKVAQCKKKSIVAEVPTISGEAEASNPTNRDGEVANLNKDGNKDDFTTVGKNNKVKKASLAVHTPSPRAVNGDKGKAKVGAAGGACVGVASVQVVNKFGPLEEAMDMDQASAGANKTGMCTINKDQVIDVDQVLPTTTKRGPATSIDKDKQKASILGFIKITHAVPDDDAFLEDYLLEENMLDRMDQAIYVSHSVPESKKKAILNALTSKAKDVKAIDMSYCSVGEWIYFVEQARSLKINMDYAVEDVEEEVNYLGCIKGGLGCLSFVFSGLDVSPPWAACWKDWCKGLIGWLCSPKFNWVGVAVAVRALFIASGLYYCCWFGGLKGWYYGLGWGCNWFSKWAIYYSDISRLLGFMVGVGFCKVQDWRGWDMVRMLLFGPNMACCGLCLICCGPWLDWWGYFLAWFGLYMSWCSPCLALRGLNFPGWCLLFPLAWSWCAWCGLGWLGSDPCLALGSPLIAGYGAWCFRVVAPLGWKVIGLGPLMGLDMGLFLANYSWVFDRGEKQTCRSKSMNTTVLAFNPWRSRALGVGYVRLDINQRCVNSEASFFKSQASETWNELELEVVTLATDGTTCGLTMARNIKYRPPGTEINLLNDINFTLPEKRYQFVLFAQHLYFLWHGDINNQRPFTVPYSGFAVTKSLRTLPWQQIQKLFLSGFLSPLLISSYALTIPACYSFGLIFGRSGSGKTTLLQLIAGLTKPTSGSIYIQRYSDDDSPTQPPVLLSPERVGIVFQFPERYFVADNVFDEITFGLPRQKSNLKAKEHIARRIERAIASVGLNGISLDKNPNSLSGGFKRRLALAIQLVQRPEVLVLDEPLAGLELPFIHNLDWKARVDVVKLLKNLKKELTILAVLGNLLIKWPLSYPIAARYFFPGLWTIFTDWFGSWTFPRGCYRGDFYFGQIDLLFWFRMYRQTAYSEGQLMGFGSDYACIMINGKGEQSSGYWGINSKCFGILQSPANGVDLWSKGTDGLAVQHGSGVGWPEQPERIGVWAKLPEWPAGPVQPGRLALMAGADKGWIPCSPFEVSVVRAGKGTKCISICSGAPRIVHYRDIMAHIWAGDWQSGGHGVLFSWVD</sequence>
<evidence type="ECO:0000256" key="3">
    <source>
        <dbReference type="ARBA" id="ARBA00022840"/>
    </source>
</evidence>
<dbReference type="Gene3D" id="3.40.50.300">
    <property type="entry name" value="P-loop containing nucleotide triphosphate hydrolases"/>
    <property type="match status" value="1"/>
</dbReference>
<feature type="region of interest" description="Disordered" evidence="4">
    <location>
        <begin position="106"/>
        <end position="135"/>
    </location>
</feature>
<dbReference type="GO" id="GO:0005524">
    <property type="term" value="F:ATP binding"/>
    <property type="evidence" value="ECO:0007669"/>
    <property type="project" value="UniProtKB-KW"/>
</dbReference>
<keyword evidence="8" id="KW-1185">Reference proteome</keyword>
<dbReference type="PROSITE" id="PS50893">
    <property type="entry name" value="ABC_TRANSPORTER_2"/>
    <property type="match status" value="1"/>
</dbReference>
<dbReference type="InterPro" id="IPR027417">
    <property type="entry name" value="P-loop_NTPase"/>
</dbReference>
<dbReference type="GO" id="GO:0016887">
    <property type="term" value="F:ATP hydrolysis activity"/>
    <property type="evidence" value="ECO:0007669"/>
    <property type="project" value="InterPro"/>
</dbReference>
<evidence type="ECO:0000256" key="4">
    <source>
        <dbReference type="SAM" id="MobiDB-lite"/>
    </source>
</evidence>
<feature type="transmembrane region" description="Helical" evidence="5">
    <location>
        <begin position="462"/>
        <end position="482"/>
    </location>
</feature>
<evidence type="ECO:0000313" key="7">
    <source>
        <dbReference type="EMBL" id="KAD6453255.1"/>
    </source>
</evidence>
<dbReference type="GO" id="GO:0042626">
    <property type="term" value="F:ATPase-coupled transmembrane transporter activity"/>
    <property type="evidence" value="ECO:0007669"/>
    <property type="project" value="TreeGrafter"/>
</dbReference>
<feature type="transmembrane region" description="Helical" evidence="5">
    <location>
        <begin position="512"/>
        <end position="532"/>
    </location>
</feature>
<dbReference type="InterPro" id="IPR003593">
    <property type="entry name" value="AAA+_ATPase"/>
</dbReference>
<dbReference type="GO" id="GO:0016020">
    <property type="term" value="C:membrane"/>
    <property type="evidence" value="ECO:0007669"/>
    <property type="project" value="InterPro"/>
</dbReference>
<feature type="domain" description="ABC transporter" evidence="6">
    <location>
        <begin position="733"/>
        <end position="984"/>
    </location>
</feature>
<evidence type="ECO:0000256" key="5">
    <source>
        <dbReference type="SAM" id="Phobius"/>
    </source>
</evidence>
<gene>
    <name evidence="7" type="ORF">E3N88_07960</name>
</gene>
<evidence type="ECO:0000313" key="8">
    <source>
        <dbReference type="Proteomes" id="UP000326396"/>
    </source>
</evidence>
<dbReference type="InterPro" id="IPR050095">
    <property type="entry name" value="ECF_ABC_transporter_ATP-bd"/>
</dbReference>
<proteinExistence type="predicted"/>
<dbReference type="CDD" id="cd03225">
    <property type="entry name" value="ABC_cobalt_CbiO_domain1"/>
    <property type="match status" value="1"/>
</dbReference>
<comment type="caution">
    <text evidence="7">The sequence shown here is derived from an EMBL/GenBank/DDBJ whole genome shotgun (WGS) entry which is preliminary data.</text>
</comment>
<dbReference type="InterPro" id="IPR003439">
    <property type="entry name" value="ABC_transporter-like_ATP-bd"/>
</dbReference>
<feature type="transmembrane region" description="Helical" evidence="5">
    <location>
        <begin position="563"/>
        <end position="584"/>
    </location>
</feature>
<evidence type="ECO:0000259" key="6">
    <source>
        <dbReference type="PROSITE" id="PS50893"/>
    </source>
</evidence>
<evidence type="ECO:0000256" key="1">
    <source>
        <dbReference type="ARBA" id="ARBA00022448"/>
    </source>
</evidence>
<dbReference type="Proteomes" id="UP000326396">
    <property type="component" value="Linkage Group LG12"/>
</dbReference>
<dbReference type="GO" id="GO:0009941">
    <property type="term" value="C:chloroplast envelope"/>
    <property type="evidence" value="ECO:0007669"/>
    <property type="project" value="TreeGrafter"/>
</dbReference>
<keyword evidence="5" id="KW-0812">Transmembrane</keyword>